<organism evidence="4 5">
    <name type="scientific">Oryzias sinensis</name>
    <name type="common">Chinese medaka</name>
    <dbReference type="NCBI Taxonomy" id="183150"/>
    <lineage>
        <taxon>Eukaryota</taxon>
        <taxon>Metazoa</taxon>
        <taxon>Chordata</taxon>
        <taxon>Craniata</taxon>
        <taxon>Vertebrata</taxon>
        <taxon>Euteleostomi</taxon>
        <taxon>Actinopterygii</taxon>
        <taxon>Neopterygii</taxon>
        <taxon>Teleostei</taxon>
        <taxon>Neoteleostei</taxon>
        <taxon>Acanthomorphata</taxon>
        <taxon>Ovalentaria</taxon>
        <taxon>Atherinomorphae</taxon>
        <taxon>Beloniformes</taxon>
        <taxon>Adrianichthyidae</taxon>
        <taxon>Oryziinae</taxon>
        <taxon>Oryzias</taxon>
    </lineage>
</organism>
<dbReference type="CDD" id="cd01650">
    <property type="entry name" value="RT_nLTR_like"/>
    <property type="match status" value="1"/>
</dbReference>
<evidence type="ECO:0000313" key="4">
    <source>
        <dbReference type="Ensembl" id="ENSOSIP00000026514.1"/>
    </source>
</evidence>
<dbReference type="PANTHER" id="PTHR33332">
    <property type="entry name" value="REVERSE TRANSCRIPTASE DOMAIN-CONTAINING PROTEIN"/>
    <property type="match status" value="1"/>
</dbReference>
<feature type="chain" id="PRO_5034177351" description="Reverse transcriptase domain-containing protein" evidence="2">
    <location>
        <begin position="27"/>
        <end position="965"/>
    </location>
</feature>
<feature type="domain" description="Reverse transcriptase" evidence="3">
    <location>
        <begin position="579"/>
        <end position="855"/>
    </location>
</feature>
<protein>
    <recommendedName>
        <fullName evidence="3">Reverse transcriptase domain-containing protein</fullName>
    </recommendedName>
</protein>
<keyword evidence="2" id="KW-0732">Signal</keyword>
<dbReference type="Gene3D" id="3.60.10.10">
    <property type="entry name" value="Endonuclease/exonuclease/phosphatase"/>
    <property type="match status" value="1"/>
</dbReference>
<evidence type="ECO:0000313" key="5">
    <source>
        <dbReference type="Proteomes" id="UP000694383"/>
    </source>
</evidence>
<dbReference type="PROSITE" id="PS50878">
    <property type="entry name" value="RT_POL"/>
    <property type="match status" value="1"/>
</dbReference>
<evidence type="ECO:0000256" key="1">
    <source>
        <dbReference type="SAM" id="MobiDB-lite"/>
    </source>
</evidence>
<dbReference type="SUPFAM" id="SSF56219">
    <property type="entry name" value="DNase I-like"/>
    <property type="match status" value="1"/>
</dbReference>
<reference evidence="4" key="2">
    <citation type="submission" date="2025-09" db="UniProtKB">
        <authorList>
            <consortium name="Ensembl"/>
        </authorList>
    </citation>
    <scope>IDENTIFICATION</scope>
</reference>
<dbReference type="Pfam" id="PF00078">
    <property type="entry name" value="RVT_1"/>
    <property type="match status" value="1"/>
</dbReference>
<sequence>MWSSNLLIWSALTWILLWLSHHPVAGIIRYSSFELLRLRLHIPAPPPPLNTCADPPLPPRRRYIHRGSRRHLNKDSSEPIHSFWSSTRRHHHNSGRTVDHSVLANLVRATDCPADLNTATVNFGLINIRSLSSKSHLMQDLISDRKLDFLCLTKTWQHPNDFSQLNDSTPPGFVYICKPRCTGRGGGLAILHRGKWKVLPVEIPSFSSMECIACMLPGPTPTVLAVVYRPPKTNSDFLNELGTLLSHLSSLSPNVIMMADFNVHFDNSLLPLTRDFSSCLDSLNFTQHVSSSTHSKGHILDLVCCSGLTPTNCSADEIHVSDHFLVSFNISITLSVTKPYRLISFRNVKNINVNALSSLIRDIPIPNTPNPDELLSSYNNLLSDSLNHLAPVKTRPVSFSKSAPWFTPELRHMKAKGRQLERLYKRTGLTIHKEIYKSHLTQYKDLVSTTKTNYFSEPISTNKGNSKTLFSLMNTIFNPPDSLPPHFFSTETCNSLMSFFNHKIQVIHQQLSSSLLPPIPDSFPLNRMFSSFQLPDHEEISSLILKSKPTTCYLDPLPTSLVIACLPSLLPLIAAIIHSSLSSGTVPSLFKMAAVKPILKKPGSDPNIFNNLRPISNLPFISKILEKIVASQLYDHLKHNNLLEPFQSGFRPSHSTETALLKITNDLLTAADSGLLSILILVDLSAAFNTISHSILLQRLSSLGITSTPLRWFQSYLSDRTQFIQLKSFKSQPSSVSSGVPQGSVLGPLLFITYLLPLGNIFRKFNVNFHCFADDTQLFVSSKPDSSLPPSSLHSCLSEIKNWFTSNLLKLNSDKTKLLLVGSKSTLSKATSLTLSIDSSSVSPSPQVKSLGVILDSSLSFQSHINNITRSAHFHLRNINRLRPSITVPSASILVHSLVTSRLDYCNSLLFGLPQKTLNKLQLVQNSAHHHLQNPPLQSYDPGSPPAALAPHTLQNPIHTPPVHF</sequence>
<feature type="region of interest" description="Disordered" evidence="1">
    <location>
        <begin position="932"/>
        <end position="965"/>
    </location>
</feature>
<dbReference type="GO" id="GO:0003824">
    <property type="term" value="F:catalytic activity"/>
    <property type="evidence" value="ECO:0007669"/>
    <property type="project" value="InterPro"/>
</dbReference>
<dbReference type="Ensembl" id="ENSOSIT00000027960.1">
    <property type="protein sequence ID" value="ENSOSIP00000026514.1"/>
    <property type="gene ID" value="ENSOSIG00000013946.1"/>
</dbReference>
<dbReference type="InterPro" id="IPR043502">
    <property type="entry name" value="DNA/RNA_pol_sf"/>
</dbReference>
<feature type="signal peptide" evidence="2">
    <location>
        <begin position="1"/>
        <end position="26"/>
    </location>
</feature>
<name>A0A8C7YC96_9TELE</name>
<dbReference type="AlphaFoldDB" id="A0A8C7YC96"/>
<accession>A0A8C7YC96</accession>
<proteinExistence type="predicted"/>
<dbReference type="Pfam" id="PF03372">
    <property type="entry name" value="Exo_endo_phos"/>
    <property type="match status" value="1"/>
</dbReference>
<keyword evidence="5" id="KW-1185">Reference proteome</keyword>
<dbReference type="InterPro" id="IPR000477">
    <property type="entry name" value="RT_dom"/>
</dbReference>
<reference evidence="4" key="1">
    <citation type="submission" date="2025-08" db="UniProtKB">
        <authorList>
            <consortium name="Ensembl"/>
        </authorList>
    </citation>
    <scope>IDENTIFICATION</scope>
</reference>
<dbReference type="Proteomes" id="UP000694383">
    <property type="component" value="Unplaced"/>
</dbReference>
<dbReference type="InterPro" id="IPR005135">
    <property type="entry name" value="Endo/exonuclease/phosphatase"/>
</dbReference>
<dbReference type="SUPFAM" id="SSF56672">
    <property type="entry name" value="DNA/RNA polymerases"/>
    <property type="match status" value="1"/>
</dbReference>
<evidence type="ECO:0000259" key="3">
    <source>
        <dbReference type="PROSITE" id="PS50878"/>
    </source>
</evidence>
<evidence type="ECO:0000256" key="2">
    <source>
        <dbReference type="SAM" id="SignalP"/>
    </source>
</evidence>
<dbReference type="GeneTree" id="ENSGT01150000286909"/>
<dbReference type="InterPro" id="IPR036691">
    <property type="entry name" value="Endo/exonu/phosph_ase_sf"/>
</dbReference>